<accession>A0A1Q6FAT4</accession>
<dbReference type="RefSeq" id="WP_022460513.1">
    <property type="nucleotide sequence ID" value="NZ_BAAFLA010000011.1"/>
</dbReference>
<keyword evidence="1" id="KW-0812">Transmembrane</keyword>
<name>A0A1Q6FAT4_9BACT</name>
<evidence type="ECO:0008006" key="4">
    <source>
        <dbReference type="Google" id="ProtNLM"/>
    </source>
</evidence>
<keyword evidence="1" id="KW-0472">Membrane</keyword>
<feature type="transmembrane region" description="Helical" evidence="1">
    <location>
        <begin position="20"/>
        <end position="41"/>
    </location>
</feature>
<reference evidence="2 3" key="1">
    <citation type="journal article" date="2016" name="Nat. Biotechnol.">
        <title>Measurement of bacterial replication rates in microbial communities.</title>
        <authorList>
            <person name="Brown C.T."/>
            <person name="Olm M.R."/>
            <person name="Thomas B.C."/>
            <person name="Banfield J.F."/>
        </authorList>
    </citation>
    <scope>NUCLEOTIDE SEQUENCE [LARGE SCALE GENOMIC DNA]</scope>
    <source>
        <strain evidence="2">CAG:67_53_122</strain>
    </source>
</reference>
<protein>
    <recommendedName>
        <fullName evidence="4">Holin</fullName>
    </recommendedName>
</protein>
<proteinExistence type="predicted"/>
<evidence type="ECO:0000256" key="1">
    <source>
        <dbReference type="SAM" id="Phobius"/>
    </source>
</evidence>
<gene>
    <name evidence="2" type="ORF">BHV66_03285</name>
</gene>
<sequence>MENHEILRYIVDLTGIESRAFHRALLLEAVVWCAMIGAVIIDFTTGIRKAKVLKIPRDSHGFRRSFSKFGDYGKVTGMLMLFDLLAILFGIYSLPYASGVAAVGVVYTEYRSVRENLKAIKSSAVEMTTIVELLAKAKDPKKITELLLQYNEVKNNASRQQPKNNDTK</sequence>
<dbReference type="STRING" id="28117.BHV66_03285"/>
<dbReference type="EMBL" id="MNQH01000003">
    <property type="protein sequence ID" value="OKY95988.1"/>
    <property type="molecule type" value="Genomic_DNA"/>
</dbReference>
<evidence type="ECO:0000313" key="2">
    <source>
        <dbReference type="EMBL" id="OKY95988.1"/>
    </source>
</evidence>
<dbReference type="Proteomes" id="UP000187417">
    <property type="component" value="Unassembled WGS sequence"/>
</dbReference>
<keyword evidence="1" id="KW-1133">Transmembrane helix</keyword>
<comment type="caution">
    <text evidence="2">The sequence shown here is derived from an EMBL/GenBank/DDBJ whole genome shotgun (WGS) entry which is preliminary data.</text>
</comment>
<organism evidence="2 3">
    <name type="scientific">Alistipes putredinis</name>
    <dbReference type="NCBI Taxonomy" id="28117"/>
    <lineage>
        <taxon>Bacteria</taxon>
        <taxon>Pseudomonadati</taxon>
        <taxon>Bacteroidota</taxon>
        <taxon>Bacteroidia</taxon>
        <taxon>Bacteroidales</taxon>
        <taxon>Rikenellaceae</taxon>
        <taxon>Alistipes</taxon>
    </lineage>
</organism>
<dbReference type="AlphaFoldDB" id="A0A1Q6FAT4"/>
<evidence type="ECO:0000313" key="3">
    <source>
        <dbReference type="Proteomes" id="UP000187417"/>
    </source>
</evidence>